<dbReference type="GO" id="GO:0005737">
    <property type="term" value="C:cytoplasm"/>
    <property type="evidence" value="ECO:0007669"/>
    <property type="project" value="TreeGrafter"/>
</dbReference>
<dbReference type="AlphaFoldDB" id="W7TS90"/>
<keyword evidence="2 3" id="KW-0418">Kinase</keyword>
<dbReference type="OrthoDB" id="203824at2759"/>
<dbReference type="PANTHER" id="PTHR43435:SF4">
    <property type="entry name" value="FGGY CARBOHYDRATE KINASE DOMAIN-CONTAINING PROTEIN"/>
    <property type="match status" value="1"/>
</dbReference>
<evidence type="ECO:0000256" key="1">
    <source>
        <dbReference type="ARBA" id="ARBA00022679"/>
    </source>
</evidence>
<sequence length="341" mass="37374">MASPRDDPPLYLGIDVGTGSARAAFFTDYGGQVGQAGVSRIKTFRPVGYPQLFQQSTENIWRAVCSAVHTALNSVVKIYSGKSSGVEAPREALFKVQKRVVGLAFDATCSLVVRGKGDQPVDVTPQNARTWVEMGQGPAEEELGGREGRKEVPDVVLWLDHRASREAAEINAWAQMDGDGTNQEENVIAQRLRHVGGKISPENQVPKLLWLKRHLEARIWGEKEGGQEGEMPCEASFYDLTDYLSHRACRRDGEEGQHGDLRSLCCVGSKWLYRHDGDEEAEADGGGWSVRRKDKGWKVLEGSGRMKRLGPGKSTSVVAFGPEQIVATLLNSRAPTTSAKQ</sequence>
<protein>
    <submittedName>
        <fullName evidence="3">Fggy-family pentulose kinase</fullName>
    </submittedName>
</protein>
<dbReference type="GO" id="GO:0019150">
    <property type="term" value="F:D-ribulokinase activity"/>
    <property type="evidence" value="ECO:0007669"/>
    <property type="project" value="TreeGrafter"/>
</dbReference>
<dbReference type="PANTHER" id="PTHR43435">
    <property type="entry name" value="RIBULOKINASE"/>
    <property type="match status" value="1"/>
</dbReference>
<evidence type="ECO:0000313" key="4">
    <source>
        <dbReference type="Proteomes" id="UP000019335"/>
    </source>
</evidence>
<organism evidence="3 4">
    <name type="scientific">Nannochloropsis gaditana</name>
    <dbReference type="NCBI Taxonomy" id="72520"/>
    <lineage>
        <taxon>Eukaryota</taxon>
        <taxon>Sar</taxon>
        <taxon>Stramenopiles</taxon>
        <taxon>Ochrophyta</taxon>
        <taxon>Eustigmatophyceae</taxon>
        <taxon>Eustigmatales</taxon>
        <taxon>Monodopsidaceae</taxon>
        <taxon>Nannochloropsis</taxon>
    </lineage>
</organism>
<dbReference type="SUPFAM" id="SSF53067">
    <property type="entry name" value="Actin-like ATPase domain"/>
    <property type="match status" value="1"/>
</dbReference>
<keyword evidence="4" id="KW-1185">Reference proteome</keyword>
<accession>W7TS90</accession>
<proteinExistence type="predicted"/>
<name>W7TS90_9STRA</name>
<dbReference type="Gene3D" id="3.30.420.40">
    <property type="match status" value="1"/>
</dbReference>
<dbReference type="EMBL" id="AZIL01001804">
    <property type="protein sequence ID" value="EWM23194.1"/>
    <property type="molecule type" value="Genomic_DNA"/>
</dbReference>
<keyword evidence="1" id="KW-0808">Transferase</keyword>
<gene>
    <name evidence="3" type="ORF">Naga_100485g2</name>
</gene>
<reference evidence="3 4" key="1">
    <citation type="journal article" date="2014" name="Mol. Plant">
        <title>Chromosome Scale Genome Assembly and Transcriptome Profiling of Nannochloropsis gaditana in Nitrogen Depletion.</title>
        <authorList>
            <person name="Corteggiani Carpinelli E."/>
            <person name="Telatin A."/>
            <person name="Vitulo N."/>
            <person name="Forcato C."/>
            <person name="D'Angelo M."/>
            <person name="Schiavon R."/>
            <person name="Vezzi A."/>
            <person name="Giacometti G.M."/>
            <person name="Morosinotto T."/>
            <person name="Valle G."/>
        </authorList>
    </citation>
    <scope>NUCLEOTIDE SEQUENCE [LARGE SCALE GENOMIC DNA]</scope>
    <source>
        <strain evidence="3 4">B-31</strain>
    </source>
</reference>
<dbReference type="InterPro" id="IPR043129">
    <property type="entry name" value="ATPase_NBD"/>
</dbReference>
<evidence type="ECO:0000313" key="3">
    <source>
        <dbReference type="EMBL" id="EWM23194.1"/>
    </source>
</evidence>
<evidence type="ECO:0000256" key="2">
    <source>
        <dbReference type="ARBA" id="ARBA00022777"/>
    </source>
</evidence>
<dbReference type="GO" id="GO:0019321">
    <property type="term" value="P:pentose metabolic process"/>
    <property type="evidence" value="ECO:0007669"/>
    <property type="project" value="TreeGrafter"/>
</dbReference>
<comment type="caution">
    <text evidence="3">The sequence shown here is derived from an EMBL/GenBank/DDBJ whole genome shotgun (WGS) entry which is preliminary data.</text>
</comment>
<dbReference type="Proteomes" id="UP000019335">
    <property type="component" value="Chromosome 18"/>
</dbReference>